<comment type="caution">
    <text evidence="2">The sequence shown here is derived from an EMBL/GenBank/DDBJ whole genome shotgun (WGS) entry which is preliminary data.</text>
</comment>
<dbReference type="CDD" id="cd04301">
    <property type="entry name" value="NAT_SF"/>
    <property type="match status" value="1"/>
</dbReference>
<dbReference type="PROSITE" id="PS51186">
    <property type="entry name" value="GNAT"/>
    <property type="match status" value="1"/>
</dbReference>
<sequence length="139" mass="16208">MGFNYLATRQDNSITLQRTSQAYKCYVGIYKHKIAATICLYSPTPSDKSSWYSKEYISKIGQFAVEPELQKYGIGSIMMDIVEAEARKIENVREVALDTAETAYHLIDFYKKREYRYIETIQWDGMNYKSLVLSKSLRK</sequence>
<name>A0A841L4B3_9FIRM</name>
<proteinExistence type="predicted"/>
<keyword evidence="2" id="KW-0687">Ribonucleoprotein</keyword>
<dbReference type="Pfam" id="PF00583">
    <property type="entry name" value="Acetyltransf_1"/>
    <property type="match status" value="1"/>
</dbReference>
<dbReference type="Gene3D" id="3.40.630.30">
    <property type="match status" value="1"/>
</dbReference>
<keyword evidence="2" id="KW-0689">Ribosomal protein</keyword>
<dbReference type="GO" id="GO:0016747">
    <property type="term" value="F:acyltransferase activity, transferring groups other than amino-acyl groups"/>
    <property type="evidence" value="ECO:0007669"/>
    <property type="project" value="InterPro"/>
</dbReference>
<gene>
    <name evidence="2" type="ORF">HNQ80_004099</name>
</gene>
<keyword evidence="3" id="KW-1185">Reference proteome</keyword>
<dbReference type="AlphaFoldDB" id="A0A841L4B3"/>
<dbReference type="InterPro" id="IPR000182">
    <property type="entry name" value="GNAT_dom"/>
</dbReference>
<evidence type="ECO:0000313" key="2">
    <source>
        <dbReference type="EMBL" id="MBB6217962.1"/>
    </source>
</evidence>
<feature type="domain" description="N-acetyltransferase" evidence="1">
    <location>
        <begin position="1"/>
        <end position="138"/>
    </location>
</feature>
<organism evidence="2 3">
    <name type="scientific">Anaerosolibacter carboniphilus</name>
    <dbReference type="NCBI Taxonomy" id="1417629"/>
    <lineage>
        <taxon>Bacteria</taxon>
        <taxon>Bacillati</taxon>
        <taxon>Bacillota</taxon>
        <taxon>Clostridia</taxon>
        <taxon>Peptostreptococcales</taxon>
        <taxon>Thermotaleaceae</taxon>
        <taxon>Anaerosolibacter</taxon>
    </lineage>
</organism>
<evidence type="ECO:0000313" key="3">
    <source>
        <dbReference type="Proteomes" id="UP000579281"/>
    </source>
</evidence>
<dbReference type="InterPro" id="IPR016181">
    <property type="entry name" value="Acyl_CoA_acyltransferase"/>
</dbReference>
<protein>
    <submittedName>
        <fullName evidence="2">Ribosomal protein S18 acetylase RimI-like enzyme</fullName>
    </submittedName>
</protein>
<evidence type="ECO:0000259" key="1">
    <source>
        <dbReference type="PROSITE" id="PS51186"/>
    </source>
</evidence>
<dbReference type="SUPFAM" id="SSF55729">
    <property type="entry name" value="Acyl-CoA N-acyltransferases (Nat)"/>
    <property type="match status" value="1"/>
</dbReference>
<dbReference type="EMBL" id="JACHEN010000031">
    <property type="protein sequence ID" value="MBB6217962.1"/>
    <property type="molecule type" value="Genomic_DNA"/>
</dbReference>
<accession>A0A841L4B3</accession>
<dbReference type="RefSeq" id="WP_184312469.1">
    <property type="nucleotide sequence ID" value="NZ_JACHEN010000031.1"/>
</dbReference>
<dbReference type="GO" id="GO:0005840">
    <property type="term" value="C:ribosome"/>
    <property type="evidence" value="ECO:0007669"/>
    <property type="project" value="UniProtKB-KW"/>
</dbReference>
<dbReference type="Proteomes" id="UP000579281">
    <property type="component" value="Unassembled WGS sequence"/>
</dbReference>
<reference evidence="2 3" key="1">
    <citation type="submission" date="2020-08" db="EMBL/GenBank/DDBJ databases">
        <title>Genomic Encyclopedia of Type Strains, Phase IV (KMG-IV): sequencing the most valuable type-strain genomes for metagenomic binning, comparative biology and taxonomic classification.</title>
        <authorList>
            <person name="Goeker M."/>
        </authorList>
    </citation>
    <scope>NUCLEOTIDE SEQUENCE [LARGE SCALE GENOMIC DNA]</scope>
    <source>
        <strain evidence="2 3">DSM 103526</strain>
    </source>
</reference>